<evidence type="ECO:0000313" key="12">
    <source>
        <dbReference type="Proteomes" id="UP000698222"/>
    </source>
</evidence>
<evidence type="ECO:0000256" key="5">
    <source>
        <dbReference type="ARBA" id="ARBA00023002"/>
    </source>
</evidence>
<keyword evidence="12" id="KW-1185">Reference proteome</keyword>
<dbReference type="PIRSF" id="PIRSF000168">
    <property type="entry name" value="Acyl-CoA_oxidase"/>
    <property type="match status" value="1"/>
</dbReference>
<dbReference type="Pfam" id="PF01756">
    <property type="entry name" value="ACOX"/>
    <property type="match status" value="1"/>
</dbReference>
<dbReference type="Pfam" id="PF22924">
    <property type="entry name" value="ACOX_C_alpha1"/>
    <property type="match status" value="1"/>
</dbReference>
<dbReference type="InterPro" id="IPR036250">
    <property type="entry name" value="AcylCo_DH-like_C"/>
</dbReference>
<keyword evidence="4" id="KW-0274">FAD</keyword>
<feature type="region of interest" description="Disordered" evidence="6">
    <location>
        <begin position="680"/>
        <end position="708"/>
    </location>
</feature>
<dbReference type="InterPro" id="IPR013786">
    <property type="entry name" value="AcylCoA_DH/ox_N"/>
</dbReference>
<evidence type="ECO:0000256" key="2">
    <source>
        <dbReference type="ARBA" id="ARBA00006288"/>
    </source>
</evidence>
<feature type="domain" description="Acyl-CoA oxidase C-alpha1" evidence="10">
    <location>
        <begin position="305"/>
        <end position="464"/>
    </location>
</feature>
<dbReference type="SUPFAM" id="SSF47203">
    <property type="entry name" value="Acyl-CoA dehydrogenase C-terminal domain-like"/>
    <property type="match status" value="2"/>
</dbReference>
<dbReference type="Pfam" id="PF02771">
    <property type="entry name" value="Acyl-CoA_dh_N"/>
    <property type="match status" value="1"/>
</dbReference>
<dbReference type="GO" id="GO:0003997">
    <property type="term" value="F:acyl-CoA oxidase activity"/>
    <property type="evidence" value="ECO:0007669"/>
    <property type="project" value="UniProtKB-EC"/>
</dbReference>
<dbReference type="EMBL" id="JAGIOC010000001">
    <property type="protein sequence ID" value="MBP2408532.1"/>
    <property type="molecule type" value="Genomic_DNA"/>
</dbReference>
<evidence type="ECO:0000256" key="3">
    <source>
        <dbReference type="ARBA" id="ARBA00022630"/>
    </source>
</evidence>
<comment type="caution">
    <text evidence="11">The sequence shown here is derived from an EMBL/GenBank/DDBJ whole genome shotgun (WGS) entry which is preliminary data.</text>
</comment>
<dbReference type="InterPro" id="IPR012258">
    <property type="entry name" value="Acyl-CoA_oxidase"/>
</dbReference>
<evidence type="ECO:0000259" key="10">
    <source>
        <dbReference type="Pfam" id="PF22924"/>
    </source>
</evidence>
<dbReference type="PANTHER" id="PTHR10909">
    <property type="entry name" value="ELECTRON TRANSPORT OXIDOREDUCTASE"/>
    <property type="match status" value="1"/>
</dbReference>
<dbReference type="InterPro" id="IPR006091">
    <property type="entry name" value="Acyl-CoA_Oxase/DH_mid-dom"/>
</dbReference>
<comment type="similarity">
    <text evidence="2">Belongs to the acyl-CoA oxidase family.</text>
</comment>
<dbReference type="Gene3D" id="1.20.140.10">
    <property type="entry name" value="Butyryl-CoA Dehydrogenase, subunit A, domain 3"/>
    <property type="match status" value="2"/>
</dbReference>
<protein>
    <submittedName>
        <fullName evidence="11">Acyl-CoA oxidase</fullName>
        <ecNumber evidence="11">1.3.3.6</ecNumber>
    </submittedName>
</protein>
<dbReference type="EC" id="1.3.3.6" evidence="11"/>
<evidence type="ECO:0000259" key="9">
    <source>
        <dbReference type="Pfam" id="PF02771"/>
    </source>
</evidence>
<feature type="domain" description="Acyl-CoA oxidase C-terminal" evidence="7">
    <location>
        <begin position="527"/>
        <end position="661"/>
    </location>
</feature>
<sequence length="708" mass="77619">MTAHTDHAPTDSAPSSATPTGPIPLPPQGGDRLDIEAVSEALLGSWAESRRTARERAARPEFHRPLDATVAEHREHTFAQMRTLAAEDVSHPMLPEHLGGPNDNGANVAAFEELVVADPSLQIKAGVQWGLFTSAIVQLGDEEQQKAWVPDAMSLAVPGAFAMTEIGHGSDVQSLATTATYDPATEEWVLNTPFRAAWKEFLGNAALHAKAATVFARLITQGVDHGVHCFYVPVRDADGELLPGVASEDDGPKGGLNGIDNGRLAFDHVRVPRTNLLNRYGDIAADGTYTSPIESPGRRFFTMLGTLVQGRVSLDGSANRASQLALHIAITYATQRRQFTAADPTRETVLMDYQAHLHRLLPKLAATYAGSFAHEQLLHAFDDVFSGRGDDPEAREDLETLAATLKPTSTRLALDTIQESREACGGAGFIAENQLVGLHQDLDVYATFEGDNTVLLQLVAKRLLSDYTSELKNVDRAGIGRYIAQRAEVLAKRHTPWARLGQDFSDRGNPRRASDSMREADFQEAMLADRARVKVEEVALALRSATKMDPADAAAEVNKHQVEMLEAARAHADLVRWRAFTAAIERFEDEGTRAVLTDVRDLFGLSTIEDDLAWFLLSGMISTQRGRQIDSDLRRLLWRLRPHVLDLVAAFDIRPGHVRAPIALGGEHERQEEAAAYFRAQRADADAPVSEKALRDREKQRRKQAAGR</sequence>
<keyword evidence="5 11" id="KW-0560">Oxidoreductase</keyword>
<dbReference type="SUPFAM" id="SSF56645">
    <property type="entry name" value="Acyl-CoA dehydrogenase NM domain-like"/>
    <property type="match status" value="1"/>
</dbReference>
<evidence type="ECO:0000259" key="7">
    <source>
        <dbReference type="Pfam" id="PF01756"/>
    </source>
</evidence>
<organism evidence="11 12">
    <name type="scientific">Brachybacterium fresconis</name>
    <dbReference type="NCBI Taxonomy" id="173363"/>
    <lineage>
        <taxon>Bacteria</taxon>
        <taxon>Bacillati</taxon>
        <taxon>Actinomycetota</taxon>
        <taxon>Actinomycetes</taxon>
        <taxon>Micrococcales</taxon>
        <taxon>Dermabacteraceae</taxon>
        <taxon>Brachybacterium</taxon>
    </lineage>
</organism>
<dbReference type="RefSeq" id="WP_209889156.1">
    <property type="nucleotide sequence ID" value="NZ_BAAAJV010000042.1"/>
</dbReference>
<dbReference type="Pfam" id="PF02770">
    <property type="entry name" value="Acyl-CoA_dh_M"/>
    <property type="match status" value="1"/>
</dbReference>
<evidence type="ECO:0000256" key="4">
    <source>
        <dbReference type="ARBA" id="ARBA00022827"/>
    </source>
</evidence>
<dbReference type="InterPro" id="IPR009100">
    <property type="entry name" value="AcylCoA_DH/oxidase_NM_dom_sf"/>
</dbReference>
<evidence type="ECO:0000256" key="6">
    <source>
        <dbReference type="SAM" id="MobiDB-lite"/>
    </source>
</evidence>
<dbReference type="InterPro" id="IPR046373">
    <property type="entry name" value="Acyl-CoA_Oxase/DH_mid-dom_sf"/>
</dbReference>
<evidence type="ECO:0000259" key="8">
    <source>
        <dbReference type="Pfam" id="PF02770"/>
    </source>
</evidence>
<dbReference type="Proteomes" id="UP000698222">
    <property type="component" value="Unassembled WGS sequence"/>
</dbReference>
<feature type="domain" description="Acyl-CoA oxidase/dehydrogenase middle" evidence="8">
    <location>
        <begin position="160"/>
        <end position="269"/>
    </location>
</feature>
<dbReference type="InterPro" id="IPR055060">
    <property type="entry name" value="ACOX_C_alpha1"/>
</dbReference>
<evidence type="ECO:0000313" key="11">
    <source>
        <dbReference type="EMBL" id="MBP2408532.1"/>
    </source>
</evidence>
<keyword evidence="3" id="KW-0285">Flavoprotein</keyword>
<dbReference type="InterPro" id="IPR037069">
    <property type="entry name" value="AcylCoA_DH/ox_N_sf"/>
</dbReference>
<dbReference type="InterPro" id="IPR002655">
    <property type="entry name" value="Acyl-CoA_oxidase_C"/>
</dbReference>
<feature type="region of interest" description="Disordered" evidence="6">
    <location>
        <begin position="1"/>
        <end position="32"/>
    </location>
</feature>
<reference evidence="11 12" key="1">
    <citation type="submission" date="2021-03" db="EMBL/GenBank/DDBJ databases">
        <title>Sequencing the genomes of 1000 actinobacteria strains.</title>
        <authorList>
            <person name="Klenk H.-P."/>
        </authorList>
    </citation>
    <scope>NUCLEOTIDE SEQUENCE [LARGE SCALE GENOMIC DNA]</scope>
    <source>
        <strain evidence="11 12">DSM 14564</strain>
    </source>
</reference>
<dbReference type="Gene3D" id="1.10.540.10">
    <property type="entry name" value="Acyl-CoA dehydrogenase/oxidase, N-terminal domain"/>
    <property type="match status" value="1"/>
</dbReference>
<proteinExistence type="inferred from homology"/>
<name>A0ABS4YIA3_9MICO</name>
<accession>A0ABS4YIA3</accession>
<dbReference type="Gene3D" id="2.40.110.10">
    <property type="entry name" value="Butyryl-CoA Dehydrogenase, subunit A, domain 2"/>
    <property type="match status" value="1"/>
</dbReference>
<gene>
    <name evidence="11" type="ORF">JOF44_001435</name>
</gene>
<feature type="domain" description="Acyl-CoA dehydrogenase/oxidase N-terminal" evidence="9">
    <location>
        <begin position="64"/>
        <end position="154"/>
    </location>
</feature>
<evidence type="ECO:0000256" key="1">
    <source>
        <dbReference type="ARBA" id="ARBA00001974"/>
    </source>
</evidence>
<comment type="cofactor">
    <cofactor evidence="1">
        <name>FAD</name>
        <dbReference type="ChEBI" id="CHEBI:57692"/>
    </cofactor>
</comment>